<evidence type="ECO:0000313" key="5">
    <source>
        <dbReference type="EMBL" id="KAF0287140.1"/>
    </source>
</evidence>
<keyword evidence="5" id="KW-0255">Endonuclease</keyword>
<dbReference type="GO" id="GO:0000379">
    <property type="term" value="P:tRNA-type intron splice site recognition and cleavage"/>
    <property type="evidence" value="ECO:0007669"/>
    <property type="project" value="TreeGrafter"/>
</dbReference>
<accession>A0A6A4V7I1</accession>
<dbReference type="InterPro" id="IPR024337">
    <property type="entry name" value="tRNA_splic_suSen54"/>
</dbReference>
<evidence type="ECO:0000256" key="2">
    <source>
        <dbReference type="ARBA" id="ARBA00022694"/>
    </source>
</evidence>
<dbReference type="GO" id="GO:0004519">
    <property type="term" value="F:endonuclease activity"/>
    <property type="evidence" value="ECO:0007669"/>
    <property type="project" value="UniProtKB-KW"/>
</dbReference>
<sequence length="332" mass="37381">MDEDVIARITTEIPVSTASPEVLLRMAQGGSRSLPESGEKWSETPPPEDGWLAAEQERARTEELFSLLAEPLVVKRSELVTAAWLPDEDRAELSAVPGKFWQYMGYEMQRRKFLRWEEAVMLCEMGVIQMTSDGQPCSLQEVRARVLSSDPDREQQYRLYAHLTRLGYRPVRHGSTARQNRATDRYFLLAAPAELLPPGVRPRNHWYAFDLAAARRGRLLELSKKNRPGDRYPSCLPVIGTPVRNWAEFKQKPVYDVYPSDAPFRKSAPPLPEFRVFIVRPEDRVAELSAVPAPTDKVPLCAAVLADVGPPALYTVVTGRLPVDSSVLDQSL</sequence>
<dbReference type="InterPro" id="IPR024336">
    <property type="entry name" value="tRNA_splic_suSen54_N"/>
</dbReference>
<dbReference type="PANTHER" id="PTHR21027:SF1">
    <property type="entry name" value="TRNA-SPLICING ENDONUCLEASE SUBUNIT SEN54"/>
    <property type="match status" value="1"/>
</dbReference>
<keyword evidence="5" id="KW-0378">Hydrolase</keyword>
<evidence type="ECO:0000259" key="4">
    <source>
        <dbReference type="Pfam" id="PF12928"/>
    </source>
</evidence>
<keyword evidence="6" id="KW-1185">Reference proteome</keyword>
<dbReference type="Pfam" id="PF12928">
    <property type="entry name" value="tRNA_int_end_N2"/>
    <property type="match status" value="1"/>
</dbReference>
<organism evidence="5 6">
    <name type="scientific">Amphibalanus amphitrite</name>
    <name type="common">Striped barnacle</name>
    <name type="synonym">Balanus amphitrite</name>
    <dbReference type="NCBI Taxonomy" id="1232801"/>
    <lineage>
        <taxon>Eukaryota</taxon>
        <taxon>Metazoa</taxon>
        <taxon>Ecdysozoa</taxon>
        <taxon>Arthropoda</taxon>
        <taxon>Crustacea</taxon>
        <taxon>Multicrustacea</taxon>
        <taxon>Cirripedia</taxon>
        <taxon>Thoracica</taxon>
        <taxon>Thoracicalcarea</taxon>
        <taxon>Balanomorpha</taxon>
        <taxon>Balanoidea</taxon>
        <taxon>Balanidae</taxon>
        <taxon>Amphibalaninae</taxon>
        <taxon>Amphibalanus</taxon>
    </lineage>
</organism>
<feature type="region of interest" description="Disordered" evidence="3">
    <location>
        <begin position="27"/>
        <end position="49"/>
    </location>
</feature>
<reference evidence="5 6" key="1">
    <citation type="submission" date="2019-07" db="EMBL/GenBank/DDBJ databases">
        <title>Draft genome assembly of a fouling barnacle, Amphibalanus amphitrite (Darwin, 1854): The first reference genome for Thecostraca.</title>
        <authorList>
            <person name="Kim W."/>
        </authorList>
    </citation>
    <scope>NUCLEOTIDE SEQUENCE [LARGE SCALE GENOMIC DNA]</scope>
    <source>
        <strain evidence="5">SNU_AA5</strain>
        <tissue evidence="5">Soma without cirri and trophi</tissue>
    </source>
</reference>
<comment type="caution">
    <text evidence="5">The sequence shown here is derived from an EMBL/GenBank/DDBJ whole genome shotgun (WGS) entry which is preliminary data.</text>
</comment>
<evidence type="ECO:0000256" key="3">
    <source>
        <dbReference type="SAM" id="MobiDB-lite"/>
    </source>
</evidence>
<evidence type="ECO:0000313" key="6">
    <source>
        <dbReference type="Proteomes" id="UP000440578"/>
    </source>
</evidence>
<dbReference type="AlphaFoldDB" id="A0A6A4V7I1"/>
<protein>
    <submittedName>
        <fullName evidence="5">tRNA-splicing endonuclease subunit Sen54</fullName>
    </submittedName>
</protein>
<dbReference type="PANTHER" id="PTHR21027">
    <property type="entry name" value="TRNA-SPLICING ENDONUCLEASE SUBUNIT SEN54"/>
    <property type="match status" value="1"/>
</dbReference>
<name>A0A6A4V7I1_AMPAM</name>
<dbReference type="OrthoDB" id="408683at2759"/>
<dbReference type="Proteomes" id="UP000440578">
    <property type="component" value="Unassembled WGS sequence"/>
</dbReference>
<dbReference type="EMBL" id="VIIS01002210">
    <property type="protein sequence ID" value="KAF0287140.1"/>
    <property type="molecule type" value="Genomic_DNA"/>
</dbReference>
<comment type="similarity">
    <text evidence="1">Belongs to the SEN54 family.</text>
</comment>
<gene>
    <name evidence="5" type="primary">Tsen54</name>
    <name evidence="5" type="ORF">FJT64_014328</name>
</gene>
<feature type="domain" description="tRNA-splicing endonuclease subunit Sen54 N-terminal" evidence="4">
    <location>
        <begin position="65"/>
        <end position="130"/>
    </location>
</feature>
<evidence type="ECO:0000256" key="1">
    <source>
        <dbReference type="ARBA" id="ARBA00005736"/>
    </source>
</evidence>
<keyword evidence="5" id="KW-0540">Nuclease</keyword>
<keyword evidence="2" id="KW-0819">tRNA processing</keyword>
<proteinExistence type="inferred from homology"/>
<dbReference type="GO" id="GO:0000214">
    <property type="term" value="C:tRNA-intron endonuclease complex"/>
    <property type="evidence" value="ECO:0007669"/>
    <property type="project" value="TreeGrafter"/>
</dbReference>